<dbReference type="Pfam" id="PF00589">
    <property type="entry name" value="Phage_integrase"/>
    <property type="match status" value="1"/>
</dbReference>
<dbReference type="GO" id="GO:0006310">
    <property type="term" value="P:DNA recombination"/>
    <property type="evidence" value="ECO:0007669"/>
    <property type="project" value="UniProtKB-KW"/>
</dbReference>
<feature type="domain" description="Tyr recombinase" evidence="5">
    <location>
        <begin position="198"/>
        <end position="389"/>
    </location>
</feature>
<reference evidence="6" key="1">
    <citation type="submission" date="2022-01" db="EMBL/GenBank/DDBJ databases">
        <title>Collection of gut derived symbiotic bacterial strains cultured from healthy donors.</title>
        <authorList>
            <person name="Lin H."/>
            <person name="Kohout C."/>
            <person name="Waligurski E."/>
            <person name="Pamer E.G."/>
        </authorList>
    </citation>
    <scope>NUCLEOTIDE SEQUENCE</scope>
    <source>
        <strain evidence="6">DFI.7.46</strain>
    </source>
</reference>
<evidence type="ECO:0000256" key="2">
    <source>
        <dbReference type="ARBA" id="ARBA00022908"/>
    </source>
</evidence>
<keyword evidence="2" id="KW-0229">DNA integration</keyword>
<dbReference type="Gene3D" id="1.10.443.10">
    <property type="entry name" value="Intergrase catalytic core"/>
    <property type="match status" value="1"/>
</dbReference>
<dbReference type="Pfam" id="PF14659">
    <property type="entry name" value="Phage_int_SAM_3"/>
    <property type="match status" value="1"/>
</dbReference>
<dbReference type="AlphaFoldDB" id="A0AAJ1EX86"/>
<dbReference type="Pfam" id="PF26003">
    <property type="entry name" value="Integrase_N_phage"/>
    <property type="match status" value="1"/>
</dbReference>
<dbReference type="PROSITE" id="PS51898">
    <property type="entry name" value="TYR_RECOMBINASE"/>
    <property type="match status" value="1"/>
</dbReference>
<dbReference type="SUPFAM" id="SSF56349">
    <property type="entry name" value="DNA breaking-rejoining enzymes"/>
    <property type="match status" value="1"/>
</dbReference>
<dbReference type="InterPro" id="IPR013762">
    <property type="entry name" value="Integrase-like_cat_sf"/>
</dbReference>
<dbReference type="InterPro" id="IPR011010">
    <property type="entry name" value="DNA_brk_join_enz"/>
</dbReference>
<evidence type="ECO:0000259" key="5">
    <source>
        <dbReference type="PROSITE" id="PS51898"/>
    </source>
</evidence>
<dbReference type="InterPro" id="IPR058717">
    <property type="entry name" value="Phage_L5_Integrase_N"/>
</dbReference>
<name>A0AAJ1EX86_9ACTO</name>
<evidence type="ECO:0000256" key="4">
    <source>
        <dbReference type="ARBA" id="ARBA00023172"/>
    </source>
</evidence>
<dbReference type="Proteomes" id="UP001200537">
    <property type="component" value="Unassembled WGS sequence"/>
</dbReference>
<dbReference type="InterPro" id="IPR002104">
    <property type="entry name" value="Integrase_catalytic"/>
</dbReference>
<dbReference type="GO" id="GO:0003677">
    <property type="term" value="F:DNA binding"/>
    <property type="evidence" value="ECO:0007669"/>
    <property type="project" value="UniProtKB-KW"/>
</dbReference>
<dbReference type="InterPro" id="IPR004107">
    <property type="entry name" value="Integrase_SAM-like_N"/>
</dbReference>
<dbReference type="Gene3D" id="1.10.150.130">
    <property type="match status" value="1"/>
</dbReference>
<evidence type="ECO:0000313" key="7">
    <source>
        <dbReference type="Proteomes" id="UP001200537"/>
    </source>
</evidence>
<keyword evidence="4" id="KW-0233">DNA recombination</keyword>
<sequence length="416" mass="46081">MATSHFGRILRLKSGRYRADYQRPDMQGIETRAARITAPQTFAVKEAAVSWLAKEKAAIDSGNWKSPEQLAEEAEEAARLAEADALTFGEFAELSLAARKDRHSTETYRKELSNYNHWIKPYWGDKPIKAITPQQVTAWLNTFDLTRPGYKRPLELFNAMMNEAVKDFEVIEKNPAERPIYRLRKSGKKIHATKSQRHEAAPLTMNELIALADKITPPCLRLWILLGGLLGLRAGELRGLTRSSFDWDKQLLTVDRATTGVGKTLDADAAPKTATSFRVLPIPPALESEIKRHLEAFAAFGKDGLLFPSPRDPERPRDTTGIGQAMRRACKRLGIEPRTSHDLRHSAASLLAEAGIPAVTVQAILGHAESSITRRYTHAFQEQTAKALNGLGDAFTTAASGRDNVLKLPTQKGLSA</sequence>
<evidence type="ECO:0000256" key="3">
    <source>
        <dbReference type="ARBA" id="ARBA00023125"/>
    </source>
</evidence>
<dbReference type="GO" id="GO:0015074">
    <property type="term" value="P:DNA integration"/>
    <property type="evidence" value="ECO:0007669"/>
    <property type="project" value="UniProtKB-KW"/>
</dbReference>
<dbReference type="InterPro" id="IPR010998">
    <property type="entry name" value="Integrase_recombinase_N"/>
</dbReference>
<keyword evidence="3" id="KW-0238">DNA-binding</keyword>
<organism evidence="6 7">
    <name type="scientific">Varibaculum cambriense</name>
    <dbReference type="NCBI Taxonomy" id="184870"/>
    <lineage>
        <taxon>Bacteria</taxon>
        <taxon>Bacillati</taxon>
        <taxon>Actinomycetota</taxon>
        <taxon>Actinomycetes</taxon>
        <taxon>Actinomycetales</taxon>
        <taxon>Actinomycetaceae</taxon>
        <taxon>Varibaculum</taxon>
    </lineage>
</organism>
<dbReference type="PANTHER" id="PTHR30629:SF2">
    <property type="entry name" value="PROPHAGE INTEGRASE INTS-RELATED"/>
    <property type="match status" value="1"/>
</dbReference>
<proteinExistence type="inferred from homology"/>
<gene>
    <name evidence="6" type="ORF">L0M99_04490</name>
</gene>
<dbReference type="RefSeq" id="WP_024059845.1">
    <property type="nucleotide sequence ID" value="NZ_JAKNHJ010000007.1"/>
</dbReference>
<protein>
    <submittedName>
        <fullName evidence="6">Site-specific integrase</fullName>
    </submittedName>
</protein>
<accession>A0AAJ1EX86</accession>
<comment type="similarity">
    <text evidence="1">Belongs to the 'phage' integrase family.</text>
</comment>
<dbReference type="EMBL" id="JAKNHJ010000007">
    <property type="protein sequence ID" value="MCG4617754.1"/>
    <property type="molecule type" value="Genomic_DNA"/>
</dbReference>
<comment type="caution">
    <text evidence="6">The sequence shown here is derived from an EMBL/GenBank/DDBJ whole genome shotgun (WGS) entry which is preliminary data.</text>
</comment>
<dbReference type="PANTHER" id="PTHR30629">
    <property type="entry name" value="PROPHAGE INTEGRASE"/>
    <property type="match status" value="1"/>
</dbReference>
<evidence type="ECO:0000313" key="6">
    <source>
        <dbReference type="EMBL" id="MCG4617754.1"/>
    </source>
</evidence>
<dbReference type="InterPro" id="IPR050808">
    <property type="entry name" value="Phage_Integrase"/>
</dbReference>
<dbReference type="CDD" id="cd01189">
    <property type="entry name" value="INT_ICEBs1_C_like"/>
    <property type="match status" value="1"/>
</dbReference>
<evidence type="ECO:0000256" key="1">
    <source>
        <dbReference type="ARBA" id="ARBA00008857"/>
    </source>
</evidence>